<accession>A0A532V082</accession>
<dbReference type="SUPFAM" id="SSF47831">
    <property type="entry name" value="Enzyme I of the PEP:sugar phosphotransferase system HPr-binding (sub)domain"/>
    <property type="match status" value="1"/>
</dbReference>
<comment type="similarity">
    <text evidence="5 17">Belongs to the PEP-utilizing enzyme family.</text>
</comment>
<comment type="caution">
    <text evidence="24">The sequence shown here is derived from an EMBL/GenBank/DDBJ whole genome shotgun (WGS) entry which is preliminary data.</text>
</comment>
<feature type="binding site" evidence="20">
    <location>
        <position position="465"/>
    </location>
    <ligand>
        <name>Mg(2+)</name>
        <dbReference type="ChEBI" id="CHEBI:18420"/>
    </ligand>
</feature>
<evidence type="ECO:0000256" key="17">
    <source>
        <dbReference type="PIRNR" id="PIRNR000732"/>
    </source>
</evidence>
<feature type="binding site" evidence="19">
    <location>
        <begin position="464"/>
        <end position="465"/>
    </location>
    <ligand>
        <name>phosphoenolpyruvate</name>
        <dbReference type="ChEBI" id="CHEBI:58702"/>
    </ligand>
</feature>
<evidence type="ECO:0000256" key="7">
    <source>
        <dbReference type="ARBA" id="ARBA00016544"/>
    </source>
</evidence>
<dbReference type="Gene3D" id="1.10.274.10">
    <property type="entry name" value="PtsI, HPr-binding domain"/>
    <property type="match status" value="1"/>
</dbReference>
<reference evidence="24 25" key="1">
    <citation type="submission" date="2017-06" db="EMBL/GenBank/DDBJ databases">
        <title>Novel microbial phyla capable of carbon fixation and sulfur reduction in deep-sea sediments.</title>
        <authorList>
            <person name="Huang J."/>
            <person name="Baker B."/>
            <person name="Wang Y."/>
        </authorList>
    </citation>
    <scope>NUCLEOTIDE SEQUENCE [LARGE SCALE GENOMIC DNA]</scope>
    <source>
        <strain evidence="24">B3_LCP</strain>
    </source>
</reference>
<dbReference type="PRINTS" id="PR01736">
    <property type="entry name" value="PHPHTRNFRASE"/>
</dbReference>
<evidence type="ECO:0000256" key="20">
    <source>
        <dbReference type="PIRSR" id="PIRSR000732-3"/>
    </source>
</evidence>
<dbReference type="InterPro" id="IPR050499">
    <property type="entry name" value="PEP-utilizing_PTS_enzyme"/>
</dbReference>
<dbReference type="InterPro" id="IPR018274">
    <property type="entry name" value="PEP_util_AS"/>
</dbReference>
<feature type="binding site" evidence="19">
    <location>
        <position position="342"/>
    </location>
    <ligand>
        <name>phosphoenolpyruvate</name>
        <dbReference type="ChEBI" id="CHEBI:58702"/>
    </ligand>
</feature>
<dbReference type="NCBIfam" id="TIGR01417">
    <property type="entry name" value="PTS_I_fam"/>
    <property type="match status" value="1"/>
</dbReference>
<dbReference type="GO" id="GO:0016301">
    <property type="term" value="F:kinase activity"/>
    <property type="evidence" value="ECO:0007669"/>
    <property type="project" value="UniProtKB-KW"/>
</dbReference>
<dbReference type="GO" id="GO:0009401">
    <property type="term" value="P:phosphoenolpyruvate-dependent sugar phosphotransferase system"/>
    <property type="evidence" value="ECO:0007669"/>
    <property type="project" value="UniProtKB-KW"/>
</dbReference>
<feature type="binding site" evidence="19">
    <location>
        <position position="475"/>
    </location>
    <ligand>
        <name>phosphoenolpyruvate</name>
        <dbReference type="ChEBI" id="CHEBI:58702"/>
    </ligand>
</feature>
<dbReference type="InterPro" id="IPR000121">
    <property type="entry name" value="PEP_util_C"/>
</dbReference>
<evidence type="ECO:0000256" key="15">
    <source>
        <dbReference type="ARBA" id="ARBA00022842"/>
    </source>
</evidence>
<feature type="active site" description="Proton donor" evidence="18">
    <location>
        <position position="512"/>
    </location>
</feature>
<dbReference type="Proteomes" id="UP000319619">
    <property type="component" value="Unassembled WGS sequence"/>
</dbReference>
<dbReference type="InterPro" id="IPR024692">
    <property type="entry name" value="PTS_EI"/>
</dbReference>
<dbReference type="PANTHER" id="PTHR46244:SF3">
    <property type="entry name" value="PHOSPHOENOLPYRUVATE-PROTEIN PHOSPHOTRANSFERASE"/>
    <property type="match status" value="1"/>
</dbReference>
<keyword evidence="10 17" id="KW-0762">Sugar transport</keyword>
<name>A0A532V082_UNCL8</name>
<proteinExistence type="inferred from homology"/>
<evidence type="ECO:0000256" key="3">
    <source>
        <dbReference type="ARBA" id="ARBA00002728"/>
    </source>
</evidence>
<evidence type="ECO:0000259" key="21">
    <source>
        <dbReference type="Pfam" id="PF00391"/>
    </source>
</evidence>
<feature type="binding site" evidence="20">
    <location>
        <position position="441"/>
    </location>
    <ligand>
        <name>Mg(2+)</name>
        <dbReference type="ChEBI" id="CHEBI:18420"/>
    </ligand>
</feature>
<organism evidence="24 25">
    <name type="scientific">candidate division LCP-89 bacterium B3_LCP</name>
    <dbReference type="NCBI Taxonomy" id="2012998"/>
    <lineage>
        <taxon>Bacteria</taxon>
        <taxon>Pseudomonadati</taxon>
        <taxon>Bacteria division LCP-89</taxon>
    </lineage>
</organism>
<evidence type="ECO:0000256" key="9">
    <source>
        <dbReference type="ARBA" id="ARBA00022490"/>
    </source>
</evidence>
<evidence type="ECO:0000256" key="4">
    <source>
        <dbReference type="ARBA" id="ARBA00004496"/>
    </source>
</evidence>
<evidence type="ECO:0000256" key="10">
    <source>
        <dbReference type="ARBA" id="ARBA00022597"/>
    </source>
</evidence>
<dbReference type="InterPro" id="IPR015813">
    <property type="entry name" value="Pyrv/PenolPyrv_kinase-like_dom"/>
</dbReference>
<feature type="domain" description="PEP-utilising enzyme mobile" evidence="21">
    <location>
        <begin position="164"/>
        <end position="235"/>
    </location>
</feature>
<evidence type="ECO:0000256" key="14">
    <source>
        <dbReference type="ARBA" id="ARBA00022777"/>
    </source>
</evidence>
<evidence type="ECO:0000256" key="6">
    <source>
        <dbReference type="ARBA" id="ARBA00012232"/>
    </source>
</evidence>
<evidence type="ECO:0000256" key="1">
    <source>
        <dbReference type="ARBA" id="ARBA00000683"/>
    </source>
</evidence>
<keyword evidence="14 17" id="KW-0418">Kinase</keyword>
<dbReference type="InterPro" id="IPR023151">
    <property type="entry name" value="PEP_util_CS"/>
</dbReference>
<dbReference type="GO" id="GO:0008965">
    <property type="term" value="F:phosphoenolpyruvate-protein phosphotransferase activity"/>
    <property type="evidence" value="ECO:0007669"/>
    <property type="project" value="UniProtKB-EC"/>
</dbReference>
<feature type="binding site" evidence="19">
    <location>
        <position position="306"/>
    </location>
    <ligand>
        <name>phosphoenolpyruvate</name>
        <dbReference type="ChEBI" id="CHEBI:58702"/>
    </ligand>
</feature>
<keyword evidence="9 17" id="KW-0963">Cytoplasm</keyword>
<evidence type="ECO:0000256" key="8">
    <source>
        <dbReference type="ARBA" id="ARBA00022448"/>
    </source>
</evidence>
<evidence type="ECO:0000256" key="2">
    <source>
        <dbReference type="ARBA" id="ARBA00001946"/>
    </source>
</evidence>
<evidence type="ECO:0000256" key="5">
    <source>
        <dbReference type="ARBA" id="ARBA00007837"/>
    </source>
</evidence>
<dbReference type="Pfam" id="PF05524">
    <property type="entry name" value="PEP-utilisers_N"/>
    <property type="match status" value="1"/>
</dbReference>
<dbReference type="EMBL" id="NJBN01000004">
    <property type="protein sequence ID" value="TKJ40623.1"/>
    <property type="molecule type" value="Genomic_DNA"/>
</dbReference>
<keyword evidence="12 17" id="KW-0598">Phosphotransferase system</keyword>
<dbReference type="Gene3D" id="3.20.20.60">
    <property type="entry name" value="Phosphoenolpyruvate-binding domains"/>
    <property type="match status" value="1"/>
</dbReference>
<dbReference type="EC" id="2.7.3.9" evidence="6 17"/>
<dbReference type="InterPro" id="IPR008731">
    <property type="entry name" value="PTS_EIN"/>
</dbReference>
<evidence type="ECO:0000256" key="12">
    <source>
        <dbReference type="ARBA" id="ARBA00022683"/>
    </source>
</evidence>
<dbReference type="Gene3D" id="3.50.30.10">
    <property type="entry name" value="Phosphohistidine domain"/>
    <property type="match status" value="1"/>
</dbReference>
<dbReference type="PIRSF" id="PIRSF000732">
    <property type="entry name" value="PTS_enzyme_I"/>
    <property type="match status" value="1"/>
</dbReference>
<sequence>MPQKKKQTEVRLKGVPAAPGIAIGPVYLFNNTYPKVKVRKLEASEISAETERFKVALETTRRDILKTRSLAVKQTGDIVARIFDSHLLILDDAMLIDETTQRLKEDNICADAIVHNIMQRTYKSLKAQQGEYFSQRADDVYDVARRIIYNLQGLEDQHLSELTHPVIIIASNLSPSDVIHLDRKHVLGIATDMGGATSHTAILTRSIEVPAVTGLKNVTEIACSGENIVVNGNSGKVVLFPTKKHLDQYQSKRKRYLSFMSKLKKLRDLPTETSDGHRIELMANIELPVETQAAVEHGGEGIGLFRTEYLYLTRKSMPTEEEQISEYRHVVETMKPHPVVIRTFDLGGDKIMPGFEFPKENNPFLGWRAIRVSLDMEDSLRAQFSAILQASYKRDVRILLPLISGVAEVRKARRILGEVMDDLAKHKLKFDPSIKLGIMIEVPSAVIMADELALECDFFSIGTNDLVQYTLAVDRANENVAQYYTAYHPAVLRMIRSTVKAAHNAGIPVALCGELAGDPLATLLLIGLEIDELSVSPVLIPEIKKIIRSTDFELAKDVMRKAFQYCMASEVEKFMTTTMKKLFADLPVWFNKD</sequence>
<dbReference type="InterPro" id="IPR006318">
    <property type="entry name" value="PTS_EI-like"/>
</dbReference>
<feature type="domain" description="Phosphotransferase system enzyme I N-terminal" evidence="23">
    <location>
        <begin position="13"/>
        <end position="136"/>
    </location>
</feature>
<keyword evidence="13 17" id="KW-0479">Metal-binding</keyword>
<dbReference type="GO" id="GO:0046872">
    <property type="term" value="F:metal ion binding"/>
    <property type="evidence" value="ECO:0007669"/>
    <property type="project" value="UniProtKB-KW"/>
</dbReference>
<comment type="subcellular location">
    <subcellularLocation>
        <location evidence="4 17">Cytoplasm</location>
    </subcellularLocation>
</comment>
<gene>
    <name evidence="24" type="primary">ptsP</name>
    <name evidence="24" type="ORF">CEE37_06565</name>
</gene>
<evidence type="ECO:0000313" key="24">
    <source>
        <dbReference type="EMBL" id="TKJ40623.1"/>
    </source>
</evidence>
<dbReference type="PANTHER" id="PTHR46244">
    <property type="entry name" value="PHOSPHOENOLPYRUVATE-PROTEIN PHOSPHOTRANSFERASE"/>
    <property type="match status" value="1"/>
</dbReference>
<dbReference type="GO" id="GO:0005737">
    <property type="term" value="C:cytoplasm"/>
    <property type="evidence" value="ECO:0007669"/>
    <property type="project" value="UniProtKB-SubCell"/>
</dbReference>
<evidence type="ECO:0000259" key="22">
    <source>
        <dbReference type="Pfam" id="PF02896"/>
    </source>
</evidence>
<feature type="active site" description="Tele-phosphohistidine intermediate" evidence="18">
    <location>
        <position position="199"/>
    </location>
</feature>
<dbReference type="Pfam" id="PF02896">
    <property type="entry name" value="PEP-utilizers_C"/>
    <property type="match status" value="1"/>
</dbReference>
<dbReference type="InterPro" id="IPR036618">
    <property type="entry name" value="PtsI_HPr-bd_sf"/>
</dbReference>
<evidence type="ECO:0000256" key="18">
    <source>
        <dbReference type="PIRSR" id="PIRSR000732-1"/>
    </source>
</evidence>
<evidence type="ECO:0000256" key="11">
    <source>
        <dbReference type="ARBA" id="ARBA00022679"/>
    </source>
</evidence>
<feature type="domain" description="PEP-utilising enzyme C-terminal" evidence="22">
    <location>
        <begin position="262"/>
        <end position="551"/>
    </location>
</feature>
<dbReference type="SUPFAM" id="SSF52009">
    <property type="entry name" value="Phosphohistidine domain"/>
    <property type="match status" value="1"/>
</dbReference>
<dbReference type="PROSITE" id="PS00742">
    <property type="entry name" value="PEP_ENZYMES_2"/>
    <property type="match status" value="1"/>
</dbReference>
<protein>
    <recommendedName>
        <fullName evidence="7 17">Phosphoenolpyruvate-protein phosphotransferase</fullName>
        <ecNumber evidence="6 17">2.7.3.9</ecNumber>
    </recommendedName>
    <alternativeName>
        <fullName evidence="16 17">Phosphotransferase system, enzyme I</fullName>
    </alternativeName>
</protein>
<dbReference type="AlphaFoldDB" id="A0A532V082"/>
<dbReference type="InterPro" id="IPR040442">
    <property type="entry name" value="Pyrv_kinase-like_dom_sf"/>
</dbReference>
<evidence type="ECO:0000313" key="25">
    <source>
        <dbReference type="Proteomes" id="UP000319619"/>
    </source>
</evidence>
<comment type="cofactor">
    <cofactor evidence="2 17 20">
        <name>Mg(2+)</name>
        <dbReference type="ChEBI" id="CHEBI:18420"/>
    </cofactor>
</comment>
<comment type="function">
    <text evidence="3 17">General (non sugar-specific) component of the phosphoenolpyruvate-dependent sugar phosphotransferase system (sugar PTS). This major carbohydrate active-transport system catalyzes the phosphorylation of incoming sugar substrates concomitantly with their translocation across the cell membrane. Enzyme I transfers the phosphoryl group from phosphoenolpyruvate (PEP) to the phosphoryl carrier protein (HPr).</text>
</comment>
<dbReference type="PROSITE" id="PS00370">
    <property type="entry name" value="PEP_ENZYMES_PHOS_SITE"/>
    <property type="match status" value="1"/>
</dbReference>
<evidence type="ECO:0000256" key="19">
    <source>
        <dbReference type="PIRSR" id="PIRSR000732-2"/>
    </source>
</evidence>
<dbReference type="InterPro" id="IPR036637">
    <property type="entry name" value="Phosphohistidine_dom_sf"/>
</dbReference>
<evidence type="ECO:0000256" key="16">
    <source>
        <dbReference type="ARBA" id="ARBA00033235"/>
    </source>
</evidence>
<keyword evidence="8 17" id="KW-0813">Transport</keyword>
<evidence type="ECO:0000259" key="23">
    <source>
        <dbReference type="Pfam" id="PF05524"/>
    </source>
</evidence>
<dbReference type="SUPFAM" id="SSF51621">
    <property type="entry name" value="Phosphoenolpyruvate/pyruvate domain"/>
    <property type="match status" value="1"/>
</dbReference>
<keyword evidence="11 17" id="KW-0808">Transferase</keyword>
<evidence type="ECO:0000256" key="13">
    <source>
        <dbReference type="ARBA" id="ARBA00022723"/>
    </source>
</evidence>
<keyword evidence="24" id="KW-0670">Pyruvate</keyword>
<keyword evidence="15 17" id="KW-0460">Magnesium</keyword>
<dbReference type="InterPro" id="IPR008279">
    <property type="entry name" value="PEP-util_enz_mobile_dom"/>
</dbReference>
<comment type="catalytic activity">
    <reaction evidence="1 17">
        <text>L-histidyl-[protein] + phosphoenolpyruvate = N(pros)-phospho-L-histidyl-[protein] + pyruvate</text>
        <dbReference type="Rhea" id="RHEA:23880"/>
        <dbReference type="Rhea" id="RHEA-COMP:9745"/>
        <dbReference type="Rhea" id="RHEA-COMP:9746"/>
        <dbReference type="ChEBI" id="CHEBI:15361"/>
        <dbReference type="ChEBI" id="CHEBI:29979"/>
        <dbReference type="ChEBI" id="CHEBI:58702"/>
        <dbReference type="ChEBI" id="CHEBI:64837"/>
        <dbReference type="EC" id="2.7.3.9"/>
    </reaction>
</comment>
<dbReference type="Pfam" id="PF00391">
    <property type="entry name" value="PEP-utilizers"/>
    <property type="match status" value="1"/>
</dbReference>